<name>A0A832RXG1_9EURY</name>
<dbReference type="RefSeq" id="WP_042684876.1">
    <property type="nucleotide sequence ID" value="NZ_DUIH01000021.1"/>
</dbReference>
<dbReference type="AlphaFoldDB" id="A0A832RXG1"/>
<gene>
    <name evidence="1" type="ORF">HA299_05945</name>
</gene>
<organism evidence="1 2">
    <name type="scientific">Methermicoccus shengliensis</name>
    <dbReference type="NCBI Taxonomy" id="660064"/>
    <lineage>
        <taxon>Archaea</taxon>
        <taxon>Methanobacteriati</taxon>
        <taxon>Methanobacteriota</taxon>
        <taxon>Stenosarchaea group</taxon>
        <taxon>Methanomicrobia</taxon>
        <taxon>Methanosarcinales</taxon>
        <taxon>Methermicoccaceae</taxon>
        <taxon>Methermicoccus</taxon>
    </lineage>
</organism>
<sequence length="153" mass="16982">MFVSLQNDELLFIRGKDSTLAVCKVGHEREFYICSSESEIVQFASAEDIIVASTPDVGSKADKALRCVLFLIREYESPLTVLPRGHTASRRARVVVSVDKGVRLSCTIERGTHPEQNVLCCTPELEGMQIRGVPDGVMIEGYSEHIKLEKSQL</sequence>
<protein>
    <submittedName>
        <fullName evidence="1">Uncharacterized protein</fullName>
    </submittedName>
</protein>
<proteinExistence type="predicted"/>
<evidence type="ECO:0000313" key="2">
    <source>
        <dbReference type="Proteomes" id="UP000600363"/>
    </source>
</evidence>
<reference evidence="1" key="1">
    <citation type="journal article" date="2020" name="bioRxiv">
        <title>A rank-normalized archaeal taxonomy based on genome phylogeny resolves widespread incomplete and uneven classifications.</title>
        <authorList>
            <person name="Rinke C."/>
            <person name="Chuvochina M."/>
            <person name="Mussig A.J."/>
            <person name="Chaumeil P.-A."/>
            <person name="Waite D.W."/>
            <person name="Whitman W.B."/>
            <person name="Parks D.H."/>
            <person name="Hugenholtz P."/>
        </authorList>
    </citation>
    <scope>NUCLEOTIDE SEQUENCE</scope>
    <source>
        <strain evidence="1">UBA12518</strain>
    </source>
</reference>
<comment type="caution">
    <text evidence="1">The sequence shown here is derived from an EMBL/GenBank/DDBJ whole genome shotgun (WGS) entry which is preliminary data.</text>
</comment>
<accession>A0A832RXG1</accession>
<dbReference type="EMBL" id="DUIH01000021">
    <property type="protein sequence ID" value="HIH70134.1"/>
    <property type="molecule type" value="Genomic_DNA"/>
</dbReference>
<evidence type="ECO:0000313" key="1">
    <source>
        <dbReference type="EMBL" id="HIH70134.1"/>
    </source>
</evidence>
<dbReference type="Proteomes" id="UP000600363">
    <property type="component" value="Unassembled WGS sequence"/>
</dbReference>